<evidence type="ECO:0000256" key="1">
    <source>
        <dbReference type="ARBA" id="ARBA00023014"/>
    </source>
</evidence>
<evidence type="ECO:0000259" key="3">
    <source>
        <dbReference type="SMART" id="SM01008"/>
    </source>
</evidence>
<protein>
    <submittedName>
        <fullName evidence="4">Isoquinoline 1-oxidoreductase</fullName>
    </submittedName>
</protein>
<dbReference type="Gene3D" id="3.30.365.10">
    <property type="entry name" value="Aldehyde oxidase/xanthine dehydrogenase, molybdopterin binding domain"/>
    <property type="match status" value="4"/>
</dbReference>
<dbReference type="OrthoDB" id="9767994at2"/>
<dbReference type="InterPro" id="IPR046867">
    <property type="entry name" value="AldOxase/xan_DH_MoCoBD2"/>
</dbReference>
<dbReference type="PIRSF" id="PIRSF036389">
    <property type="entry name" value="IOR_B"/>
    <property type="match status" value="1"/>
</dbReference>
<feature type="domain" description="Aldehyde oxidase/xanthine dehydrogenase a/b hammerhead" evidence="3">
    <location>
        <begin position="214"/>
        <end position="291"/>
    </location>
</feature>
<name>A0A7M3MGI7_9BACT</name>
<dbReference type="InterPro" id="IPR008274">
    <property type="entry name" value="AldOxase/xan_DH_MoCoBD1"/>
</dbReference>
<keyword evidence="2" id="KW-0812">Transmembrane</keyword>
<dbReference type="InterPro" id="IPR012368">
    <property type="entry name" value="OxRdtase_Mopterin-bd_su_IorB"/>
</dbReference>
<comment type="caution">
    <text evidence="4">The sequence shown here is derived from an EMBL/GenBank/DDBJ whole genome shotgun (WGS) entry which is preliminary data.</text>
</comment>
<feature type="transmembrane region" description="Helical" evidence="2">
    <location>
        <begin position="21"/>
        <end position="40"/>
    </location>
</feature>
<dbReference type="AlphaFoldDB" id="A0A7M3MGI7"/>
<dbReference type="PANTHER" id="PTHR47495">
    <property type="entry name" value="ALDEHYDE DEHYDROGENASE"/>
    <property type="match status" value="1"/>
</dbReference>
<dbReference type="SUPFAM" id="SSF56003">
    <property type="entry name" value="Molybdenum cofactor-binding domain"/>
    <property type="match status" value="2"/>
</dbReference>
<accession>A0A7M3MGI7</accession>
<dbReference type="GO" id="GO:0051536">
    <property type="term" value="F:iron-sulfur cluster binding"/>
    <property type="evidence" value="ECO:0007669"/>
    <property type="project" value="UniProtKB-KW"/>
</dbReference>
<dbReference type="InterPro" id="IPR000674">
    <property type="entry name" value="Ald_Oxase/Xan_DH_a/b"/>
</dbReference>
<dbReference type="Pfam" id="PF20256">
    <property type="entry name" value="MoCoBD_2"/>
    <property type="match status" value="2"/>
</dbReference>
<evidence type="ECO:0000256" key="2">
    <source>
        <dbReference type="SAM" id="Phobius"/>
    </source>
</evidence>
<dbReference type="PROSITE" id="PS51318">
    <property type="entry name" value="TAT"/>
    <property type="match status" value="1"/>
</dbReference>
<evidence type="ECO:0000313" key="5">
    <source>
        <dbReference type="Proteomes" id="UP000448292"/>
    </source>
</evidence>
<gene>
    <name evidence="4" type="ORF">DPQ33_06345</name>
</gene>
<keyword evidence="5" id="KW-1185">Reference proteome</keyword>
<proteinExistence type="predicted"/>
<keyword evidence="2" id="KW-0472">Membrane</keyword>
<dbReference type="InterPro" id="IPR006311">
    <property type="entry name" value="TAT_signal"/>
</dbReference>
<dbReference type="PANTHER" id="PTHR47495:SF1">
    <property type="entry name" value="BLL3820 PROTEIN"/>
    <property type="match status" value="1"/>
</dbReference>
<keyword evidence="1" id="KW-0479">Metal-binding</keyword>
<dbReference type="Gene3D" id="3.90.1170.50">
    <property type="entry name" value="Aldehyde oxidase/xanthine dehydrogenase, a/b hammerhead"/>
    <property type="match status" value="2"/>
</dbReference>
<dbReference type="Proteomes" id="UP000448292">
    <property type="component" value="Unassembled WGS sequence"/>
</dbReference>
<organism evidence="4 5">
    <name type="scientific">Oceanidesulfovibrio indonesiensis</name>
    <dbReference type="NCBI Taxonomy" id="54767"/>
    <lineage>
        <taxon>Bacteria</taxon>
        <taxon>Pseudomonadati</taxon>
        <taxon>Thermodesulfobacteriota</taxon>
        <taxon>Desulfovibrionia</taxon>
        <taxon>Desulfovibrionales</taxon>
        <taxon>Desulfovibrionaceae</taxon>
        <taxon>Oceanidesulfovibrio</taxon>
    </lineage>
</organism>
<dbReference type="Pfam" id="PF02738">
    <property type="entry name" value="MoCoBD_1"/>
    <property type="match status" value="1"/>
</dbReference>
<keyword evidence="1" id="KW-0411">Iron-sulfur</keyword>
<keyword evidence="2" id="KW-1133">Transmembrane helix</keyword>
<evidence type="ECO:0000313" key="4">
    <source>
        <dbReference type="EMBL" id="TVM18369.1"/>
    </source>
</evidence>
<dbReference type="SMART" id="SM01008">
    <property type="entry name" value="Ald_Xan_dh_C"/>
    <property type="match status" value="1"/>
</dbReference>
<sequence length="713" mass="76720">MSSNRESRRNDSGCTLGRRDFLKLAGAGIFVFFTVGDLPFGPAEADARELPSDFNAFLKIGEDGRVSCYTGKIEMGQGIVTSLAMMLADELDVALESVDMVMGDTELCPWDRGTFGSLSTRAFGPHLRMAAAEARAVLLELAAERLGVPAAELATADGAVFRKDKPGNRVGYAELTRGRRIERTAPSGVSVKESSAFKIMHTPKLRRDSYEKVTGKAQYAGDIQLPGMLYASILRPPAHGAKLLSVDSTEAEAVDGVRVVRDGDLVAVLHARPDVAEAALRTVKAEYERRDMDVDHETIFDHLVQVAPAGDTLEQGGDLAVGEEAAAHHAETTYLDGYVAHAPIEPHTATVQIEGDRVTVWPSSQTPFRAQEEVAQALGMPSENVHIISPFLGGGFGGKTRNLQVVEAARLAKIASAPVQVAWSRSDEFFHDSFRPAAVVTVRSGATEEGRLAYWDYGVYFAGDRGAPHFYDIPHHATTMYGGLWGVPYGVHPFAVGAWRAPANNTNTFARESQMDIMAAQVGVDPLEFRLRNLKDEKMKRVLHAAADKFGWKSAPAPSRQGRGIACGTDAGTYVATIAELELDEDTGGVTVKRIVCAQDMGLCVNPEGAIIQMEGCITMGLGYALTEEVHFSGGEVLDRNFDTYELPRFSWVPEIETVIVEALEDPPQGGGEPAIITMGGAIANAIFDSCGARVLQLPMTPARVKAALAEAT</sequence>
<dbReference type="EMBL" id="QMIE01000004">
    <property type="protein sequence ID" value="TVM18369.1"/>
    <property type="molecule type" value="Genomic_DNA"/>
</dbReference>
<dbReference type="GO" id="GO:0016491">
    <property type="term" value="F:oxidoreductase activity"/>
    <property type="evidence" value="ECO:0007669"/>
    <property type="project" value="InterPro"/>
</dbReference>
<dbReference type="RefSeq" id="WP_144302371.1">
    <property type="nucleotide sequence ID" value="NZ_QMIE01000004.1"/>
</dbReference>
<dbReference type="InterPro" id="IPR037165">
    <property type="entry name" value="AldOxase/xan_DH_Mopterin-bd_sf"/>
</dbReference>
<keyword evidence="1" id="KW-0408">Iron</keyword>
<dbReference type="InterPro" id="IPR052516">
    <property type="entry name" value="N-heterocyclic_Hydroxylase"/>
</dbReference>
<reference evidence="4 5" key="1">
    <citation type="submission" date="2018-06" db="EMBL/GenBank/DDBJ databases">
        <title>Complete genome of Desulfovibrio indonesiensis P37SLT.</title>
        <authorList>
            <person name="Crispim J.S."/>
            <person name="Vidigal P.M.P."/>
            <person name="Silva L.C.F."/>
            <person name="Laguardia C.N."/>
            <person name="Araujo L.C."/>
            <person name="Dias R.S."/>
            <person name="Sousa M.P."/>
            <person name="Paula S.O."/>
            <person name="Silva C."/>
        </authorList>
    </citation>
    <scope>NUCLEOTIDE SEQUENCE [LARGE SCALE GENOMIC DNA]</scope>
    <source>
        <strain evidence="4 5">P37SLT</strain>
    </source>
</reference>